<dbReference type="EMBL" id="JACHKF010000001">
    <property type="protein sequence ID" value="MBB6569051.1"/>
    <property type="molecule type" value="Genomic_DNA"/>
</dbReference>
<dbReference type="Proteomes" id="UP000553957">
    <property type="component" value="Unassembled WGS sequence"/>
</dbReference>
<evidence type="ECO:0000256" key="1">
    <source>
        <dbReference type="SAM" id="MobiDB-lite"/>
    </source>
</evidence>
<keyword evidence="2" id="KW-0812">Transmembrane</keyword>
<dbReference type="Proteomes" id="UP000534306">
    <property type="component" value="Unassembled WGS sequence"/>
</dbReference>
<gene>
    <name evidence="4" type="ORF">HNR71_004688</name>
    <name evidence="5" type="ORF">HPO96_12710</name>
</gene>
<proteinExistence type="predicted"/>
<feature type="chain" id="PRO_5036406850" evidence="3">
    <location>
        <begin position="25"/>
        <end position="746"/>
    </location>
</feature>
<reference evidence="5 6" key="1">
    <citation type="submission" date="2020-05" db="EMBL/GenBank/DDBJ databases">
        <title>Genome sequence of Kribbella sandramycini ATCC 39419.</title>
        <authorList>
            <person name="Maclea K.S."/>
            <person name="Fair J.L."/>
        </authorList>
    </citation>
    <scope>NUCLEOTIDE SEQUENCE [LARGE SCALE GENOMIC DNA]</scope>
    <source>
        <strain evidence="5 6">ATCC 39419</strain>
    </source>
</reference>
<name>A0A7Y4P0G3_9ACTN</name>
<keyword evidence="6" id="KW-1185">Reference proteome</keyword>
<keyword evidence="2" id="KW-0472">Membrane</keyword>
<evidence type="ECO:0000256" key="3">
    <source>
        <dbReference type="SAM" id="SignalP"/>
    </source>
</evidence>
<feature type="transmembrane region" description="Helical" evidence="2">
    <location>
        <begin position="408"/>
        <end position="429"/>
    </location>
</feature>
<evidence type="ECO:0000313" key="6">
    <source>
        <dbReference type="Proteomes" id="UP000534306"/>
    </source>
</evidence>
<feature type="transmembrane region" description="Helical" evidence="2">
    <location>
        <begin position="646"/>
        <end position="664"/>
    </location>
</feature>
<keyword evidence="3" id="KW-0732">Signal</keyword>
<accession>A0A7Y4P0G3</accession>
<feature type="transmembrane region" description="Helical" evidence="2">
    <location>
        <begin position="558"/>
        <end position="577"/>
    </location>
</feature>
<comment type="caution">
    <text evidence="5">The sequence shown here is derived from an EMBL/GenBank/DDBJ whole genome shotgun (WGS) entry which is preliminary data.</text>
</comment>
<feature type="transmembrane region" description="Helical" evidence="2">
    <location>
        <begin position="377"/>
        <end position="396"/>
    </location>
</feature>
<organism evidence="5 6">
    <name type="scientific">Kribbella sandramycini</name>
    <dbReference type="NCBI Taxonomy" id="60450"/>
    <lineage>
        <taxon>Bacteria</taxon>
        <taxon>Bacillati</taxon>
        <taxon>Actinomycetota</taxon>
        <taxon>Actinomycetes</taxon>
        <taxon>Propionibacteriales</taxon>
        <taxon>Kribbellaceae</taxon>
        <taxon>Kribbella</taxon>
    </lineage>
</organism>
<feature type="signal peptide" evidence="3">
    <location>
        <begin position="1"/>
        <end position="24"/>
    </location>
</feature>
<feature type="transmembrane region" description="Helical" evidence="2">
    <location>
        <begin position="676"/>
        <end position="696"/>
    </location>
</feature>
<reference evidence="4 7" key="2">
    <citation type="submission" date="2020-08" db="EMBL/GenBank/DDBJ databases">
        <title>Sequencing the genomes of 1000 actinobacteria strains.</title>
        <authorList>
            <person name="Klenk H.-P."/>
        </authorList>
    </citation>
    <scope>NUCLEOTIDE SEQUENCE [LARGE SCALE GENOMIC DNA]</scope>
    <source>
        <strain evidence="4 7">DSM 15626</strain>
    </source>
</reference>
<evidence type="ECO:0000313" key="7">
    <source>
        <dbReference type="Proteomes" id="UP000553957"/>
    </source>
</evidence>
<feature type="transmembrane region" description="Helical" evidence="2">
    <location>
        <begin position="499"/>
        <end position="522"/>
    </location>
</feature>
<feature type="transmembrane region" description="Helical" evidence="2">
    <location>
        <begin position="584"/>
        <end position="602"/>
    </location>
</feature>
<sequence length="746" mass="75746">MIVSRMLAAAGTVAALCAPGAAAAATWAPSADGQAPPVETPVVAAPAVKAPVAGADAAEPVAETQVAGVVAATPDARTGAATPVAGAVVRAPVVVVGVAGLTWDNLRAENAPTLWGLLEEGAGAAAVTVRAVHSPPCPLDGWLSVSAGRAATDPQSDRGQGCTAVPGVAGGVVAGWGELVAAQEASVYDPDLGLLGETFAEGKVCASAVGPGAAVALADRQGRVAQYAADLAGARWDCPVTVVDAGVVDRRNDPGTALRRADGVVREVLERVPPNATVVVLGVSQPVHSTVAMGAVLVTGPQAEQRYLTAQSTRWPGIVRLLDIPSTLVAAAGLAEPNQFTGAPLVAADERPSAPATAEKLADITHRDRDLRRSSGLFINGLAAAAVLAAGVLALRTRAGRSTRGIEFGLLVLAALPLCSYLVRLIQWWRWPVPLAALWLGMIISALAVAIALRRVPAWATVTVLSGVTTAVLAIDAMTGTVLHHGSPLGPSPLSGGRYYGFGNTTFVVFSVHAVLFAGGLATWLQGRRGPRTAAAAVAAVGLLAVLVDAWPTWGADVGGGLAIVPAFVLLGLDVLGRRLGITRLLLTGAAAIAAVALISFLDWLRPAASRSHAGRFVEDVVHGDGAAVITRKADYAIGSLAAGPHMWLTGALLLYLVAVVVARRQLAPAWFERAVARRPAVWGCFAAIVALAAIGSLSNDYGLRVALLTVAIAGPPLALSIAWPPGPSQSDVSAGTPRHGSARSR</sequence>
<dbReference type="AlphaFoldDB" id="A0A7Y4P0G3"/>
<evidence type="ECO:0000313" key="4">
    <source>
        <dbReference type="EMBL" id="MBB6569051.1"/>
    </source>
</evidence>
<dbReference type="EMBL" id="JABJRC010000002">
    <property type="protein sequence ID" value="NOL41105.1"/>
    <property type="molecule type" value="Genomic_DNA"/>
</dbReference>
<feature type="transmembrane region" description="Helical" evidence="2">
    <location>
        <begin position="435"/>
        <end position="453"/>
    </location>
</feature>
<evidence type="ECO:0000256" key="2">
    <source>
        <dbReference type="SAM" id="Phobius"/>
    </source>
</evidence>
<dbReference type="RefSeq" id="WP_171673550.1">
    <property type="nucleotide sequence ID" value="NZ_BAAAGT010000013.1"/>
</dbReference>
<evidence type="ECO:0000313" key="5">
    <source>
        <dbReference type="EMBL" id="NOL41105.1"/>
    </source>
</evidence>
<feature type="transmembrane region" description="Helical" evidence="2">
    <location>
        <begin position="460"/>
        <end position="479"/>
    </location>
</feature>
<feature type="transmembrane region" description="Helical" evidence="2">
    <location>
        <begin position="534"/>
        <end position="552"/>
    </location>
</feature>
<protein>
    <submittedName>
        <fullName evidence="5">Uncharacterized protein</fullName>
    </submittedName>
</protein>
<keyword evidence="2" id="KW-1133">Transmembrane helix</keyword>
<feature type="region of interest" description="Disordered" evidence="1">
    <location>
        <begin position="727"/>
        <end position="746"/>
    </location>
</feature>
<feature type="transmembrane region" description="Helical" evidence="2">
    <location>
        <begin position="702"/>
        <end position="724"/>
    </location>
</feature>